<evidence type="ECO:0000313" key="3">
    <source>
        <dbReference type="Proteomes" id="UP000044841"/>
    </source>
</evidence>
<sequence>MENSDIVRSFKTRFIRHRTHQHPARVSYWRQLKDSTPSDECIGLVTTHLWLSALLNSPKPNTLYFDPPLFEQLLDQYQQNPMEMTADQVPLLFNRHEFWPHMESTAHILALARASQVCSPGGPSWILLDLTVRDGSLKSVEVTIPPSCTFDNDAFGDLISFFIGALNQIFPGPKLAGASSRVQQRTMTLVLPEPFTEEATLLVLMAYTLGKFLDQAIPGVDVKAMRQSLCYYYNQALRCSDVDFIFPWAGLTDTEGTLMTENNSDKVGRRRFMLTSNREPSPMEMFPRQRSYSTTLATAGPSEPFFLELAQLHSTHPEGILLETTGRSVTDLKKAILLGEFPSLDKNFPGSRLQVPEALSLQEYIDLVHDSGGPESAASLKFFLLAKHEEKRIKLDWLKDAIYLQPEQLHAGFDLDSLTLSSFEAPQLLKPGVYYAIPDPRFSLTTRNELDINLDGEKIGMHTCPNFCIMTFSGNNQFRLLVFFPRNRQREGNLWRNTAELSEMKDWYETFLTALRIYSNQAPSAWQHAVEKTLEALPNTFEMASEQRNKGGHSSGHCIEPIIMNAVFKIMRRIIDTTPGLAKYRGYFFHLCGMNLKLGTMNIHGRMDNNPMEYAFSLFNFVDWYSANPHDIVADIGWTANPNRSMMPDDLQNSTLLFRVGPLTELLRAAYTKPQIDQYCSSYVVGGLRSTPSAKVRKGCGVVKAQAYPKDMILTYRHQNQVSAWGANRVMKTEPRDILDRLLAAKAIVCYPTGTISAFKSTLAKGWSTIINRQSQLPIPARKSPEVVLLTSVLAYWLKSLIKRPDEMGYSTEMAKRLQLIQNAERFGIPCLRSASLDDDGLRMNYRVEAERFRILSLSGLTVEAPVLPNNIPFQAIEQPDPLQSPPPSPPQTPPVNQLWPQSSQDFLETLINVHLPRTLWSHFTRDRLQNSPTALRLRKKPLQKRQWPEIVEPLNTLRELENKFSDSFDRLFPANWSITQPKGDLVAYERDFLHRIREHVNTKPAKARSTYSSELRRRIRTMLMNTWDYLPNVHSHRIWAYDPGPAGQRIFRICPKSR</sequence>
<reference evidence="2 3" key="1">
    <citation type="submission" date="2015-07" db="EMBL/GenBank/DDBJ databases">
        <authorList>
            <person name="Noorani M."/>
        </authorList>
    </citation>
    <scope>NUCLEOTIDE SEQUENCE [LARGE SCALE GENOMIC DNA]</scope>
    <source>
        <strain evidence="2">BBA 69670</strain>
    </source>
</reference>
<accession>A0A0K6GD01</accession>
<dbReference type="AlphaFoldDB" id="A0A0K6GD01"/>
<feature type="region of interest" description="Disordered" evidence="1">
    <location>
        <begin position="876"/>
        <end position="900"/>
    </location>
</feature>
<dbReference type="EMBL" id="CYGV01001694">
    <property type="protein sequence ID" value="CUA76467.1"/>
    <property type="molecule type" value="Genomic_DNA"/>
</dbReference>
<protein>
    <submittedName>
        <fullName evidence="2">Uncharacterized protein</fullName>
    </submittedName>
</protein>
<organism evidence="2 3">
    <name type="scientific">Rhizoctonia solani</name>
    <dbReference type="NCBI Taxonomy" id="456999"/>
    <lineage>
        <taxon>Eukaryota</taxon>
        <taxon>Fungi</taxon>
        <taxon>Dikarya</taxon>
        <taxon>Basidiomycota</taxon>
        <taxon>Agaricomycotina</taxon>
        <taxon>Agaricomycetes</taxon>
        <taxon>Cantharellales</taxon>
        <taxon>Ceratobasidiaceae</taxon>
        <taxon>Rhizoctonia</taxon>
    </lineage>
</organism>
<evidence type="ECO:0000256" key="1">
    <source>
        <dbReference type="SAM" id="MobiDB-lite"/>
    </source>
</evidence>
<feature type="compositionally biased region" description="Pro residues" evidence="1">
    <location>
        <begin position="883"/>
        <end position="894"/>
    </location>
</feature>
<keyword evidence="3" id="KW-1185">Reference proteome</keyword>
<evidence type="ECO:0000313" key="2">
    <source>
        <dbReference type="EMBL" id="CUA76467.1"/>
    </source>
</evidence>
<gene>
    <name evidence="2" type="ORF">RSOLAG22IIIB_12312</name>
</gene>
<name>A0A0K6GD01_9AGAM</name>
<proteinExistence type="predicted"/>
<dbReference type="Proteomes" id="UP000044841">
    <property type="component" value="Unassembled WGS sequence"/>
</dbReference>